<dbReference type="GO" id="GO:0098771">
    <property type="term" value="P:inorganic ion homeostasis"/>
    <property type="evidence" value="ECO:0007669"/>
    <property type="project" value="UniProtKB-ARBA"/>
</dbReference>
<feature type="transmembrane region" description="Helical" evidence="7">
    <location>
        <begin position="211"/>
        <end position="229"/>
    </location>
</feature>
<comment type="caution">
    <text evidence="9">The sequence shown here is derived from an EMBL/GenBank/DDBJ whole genome shotgun (WGS) entry which is preliminary data.</text>
</comment>
<dbReference type="Pfam" id="PF01545">
    <property type="entry name" value="Cation_efflux"/>
    <property type="match status" value="1"/>
</dbReference>
<dbReference type="PANTHER" id="PTHR43840">
    <property type="entry name" value="MITOCHONDRIAL METAL TRANSPORTER 1-RELATED"/>
    <property type="match status" value="1"/>
</dbReference>
<proteinExistence type="predicted"/>
<accession>A0AAN6I6L0</accession>
<keyword evidence="4 7" id="KW-1133">Transmembrane helix</keyword>
<feature type="transmembrane region" description="Helical" evidence="7">
    <location>
        <begin position="276"/>
        <end position="293"/>
    </location>
</feature>
<evidence type="ECO:0000256" key="4">
    <source>
        <dbReference type="ARBA" id="ARBA00022989"/>
    </source>
</evidence>
<evidence type="ECO:0000256" key="1">
    <source>
        <dbReference type="ARBA" id="ARBA00004141"/>
    </source>
</evidence>
<protein>
    <recommendedName>
        <fullName evidence="8">Cation efflux protein transmembrane domain-containing protein</fullName>
    </recommendedName>
</protein>
<dbReference type="Proteomes" id="UP001196530">
    <property type="component" value="Unassembled WGS sequence"/>
</dbReference>
<gene>
    <name evidence="9" type="ORF">KL928_002689</name>
</gene>
<evidence type="ECO:0000256" key="6">
    <source>
        <dbReference type="SAM" id="MobiDB-lite"/>
    </source>
</evidence>
<feature type="transmembrane region" description="Helical" evidence="7">
    <location>
        <begin position="377"/>
        <end position="396"/>
    </location>
</feature>
<dbReference type="NCBIfam" id="TIGR01297">
    <property type="entry name" value="CDF"/>
    <property type="match status" value="1"/>
</dbReference>
<dbReference type="InterPro" id="IPR002524">
    <property type="entry name" value="Cation_efflux"/>
</dbReference>
<dbReference type="GO" id="GO:0030003">
    <property type="term" value="P:intracellular monoatomic cation homeostasis"/>
    <property type="evidence" value="ECO:0007669"/>
    <property type="project" value="UniProtKB-ARBA"/>
</dbReference>
<evidence type="ECO:0000256" key="2">
    <source>
        <dbReference type="ARBA" id="ARBA00022448"/>
    </source>
</evidence>
<keyword evidence="2" id="KW-0813">Transport</keyword>
<dbReference type="RefSeq" id="XP_043059843.1">
    <property type="nucleotide sequence ID" value="XM_043203192.1"/>
</dbReference>
<evidence type="ECO:0000259" key="8">
    <source>
        <dbReference type="Pfam" id="PF01545"/>
    </source>
</evidence>
<reference evidence="9" key="1">
    <citation type="journal article" date="2021" name="G3 (Bethesda)">
        <title>Genomic diversity, chromosomal rearrangements, and interspecies hybridization in the ogataea polymorpha species complex.</title>
        <authorList>
            <person name="Hanson S.J."/>
            <person name="Cinneide E.O."/>
            <person name="Salzberg L.I."/>
            <person name="Wolfe K.H."/>
            <person name="McGowan J."/>
            <person name="Fitzpatrick D.A."/>
            <person name="Matlin K."/>
        </authorList>
    </citation>
    <scope>NUCLEOTIDE SEQUENCE</scope>
    <source>
        <strain evidence="9">61-244</strain>
    </source>
</reference>
<dbReference type="GeneID" id="66126740"/>
<evidence type="ECO:0000256" key="7">
    <source>
        <dbReference type="SAM" id="Phobius"/>
    </source>
</evidence>
<keyword evidence="3 7" id="KW-0812">Transmembrane</keyword>
<comment type="subcellular location">
    <subcellularLocation>
        <location evidence="1">Membrane</location>
        <topology evidence="1">Multi-pass membrane protein</topology>
    </subcellularLocation>
</comment>
<dbReference type="AlphaFoldDB" id="A0AAN6I6L0"/>
<dbReference type="GO" id="GO:0008324">
    <property type="term" value="F:monoatomic cation transmembrane transporter activity"/>
    <property type="evidence" value="ECO:0007669"/>
    <property type="project" value="InterPro"/>
</dbReference>
<dbReference type="InterPro" id="IPR027469">
    <property type="entry name" value="Cation_efflux_TMD_sf"/>
</dbReference>
<feature type="transmembrane region" description="Helical" evidence="7">
    <location>
        <begin position="352"/>
        <end position="371"/>
    </location>
</feature>
<keyword evidence="5 7" id="KW-0472">Membrane</keyword>
<dbReference type="GO" id="GO:0016020">
    <property type="term" value="C:membrane"/>
    <property type="evidence" value="ECO:0007669"/>
    <property type="project" value="UniProtKB-SubCell"/>
</dbReference>
<organism evidence="9 10">
    <name type="scientific">Pichia angusta</name>
    <name type="common">Yeast</name>
    <name type="synonym">Hansenula polymorpha</name>
    <dbReference type="NCBI Taxonomy" id="870730"/>
    <lineage>
        <taxon>Eukaryota</taxon>
        <taxon>Fungi</taxon>
        <taxon>Dikarya</taxon>
        <taxon>Ascomycota</taxon>
        <taxon>Saccharomycotina</taxon>
        <taxon>Pichiomycetes</taxon>
        <taxon>Pichiales</taxon>
        <taxon>Pichiaceae</taxon>
        <taxon>Ogataea</taxon>
    </lineage>
</organism>
<dbReference type="SUPFAM" id="SSF161111">
    <property type="entry name" value="Cation efflux protein transmembrane domain-like"/>
    <property type="match status" value="1"/>
</dbReference>
<feature type="transmembrane region" description="Helical" evidence="7">
    <location>
        <begin position="235"/>
        <end position="255"/>
    </location>
</feature>
<name>A0AAN6I6L0_PICAN</name>
<dbReference type="InterPro" id="IPR058533">
    <property type="entry name" value="Cation_efflux_TM"/>
</dbReference>
<dbReference type="FunFam" id="1.20.1510.10:FF:000005">
    <property type="entry name" value="Putative Cation diffusion facilitator 1"/>
    <property type="match status" value="1"/>
</dbReference>
<feature type="domain" description="Cation efflux protein transmembrane" evidence="8">
    <location>
        <begin position="210"/>
        <end position="399"/>
    </location>
</feature>
<dbReference type="EMBL" id="JAHLUX010000005">
    <property type="protein sequence ID" value="KAG7818821.1"/>
    <property type="molecule type" value="Genomic_DNA"/>
</dbReference>
<sequence length="492" mass="55362">MTDDEPIYSFRPSYSALDPEQGPFLPDTRGSVISLPSPSGGFSVPPKRELTGRPKSFSAAPDEAMTPFPAMSINNPLSHDRRLSSLLNLDQLYERLDAMRHMRSIKLIGAVPEPIQWRKYYKEKDQLRKLKNKQVVKFYSAQNEMIERYTAVDKLLDSGIHISMLEGYDTSNAEDGLQFMNPPANIDLEGGKMLGFDTEENEAIVDLAIKVNFVINVVLLASKIFIVYFTKSVSIIASLVDSALDFLSTLVIFFSNKYASSQSARFPIGRKRLEPLGVLVLSVIIIISFVQVLQEAVNRLIWGQHEIVKLNAMSVEIMALTITAKIVCFCWCQSISSSSVQALAEDARTDVVFNFFSILFPFFGVVVGAWWADSLGAILLSLYVIVQWCLIALEHISNLTGANASKEDYQEILYLVTRFSENITKVREYRTYHVGDLVNVEVDIVIGNTSLTMRDCHDLAESLQYAIETLPVVERAFVHIDYRVRNFKGHLN</sequence>
<evidence type="ECO:0000256" key="3">
    <source>
        <dbReference type="ARBA" id="ARBA00022692"/>
    </source>
</evidence>
<dbReference type="SUPFAM" id="SSF160240">
    <property type="entry name" value="Cation efflux protein cytoplasmic domain-like"/>
    <property type="match status" value="1"/>
</dbReference>
<evidence type="ECO:0000313" key="9">
    <source>
        <dbReference type="EMBL" id="KAG7818821.1"/>
    </source>
</evidence>
<dbReference type="PANTHER" id="PTHR43840:SF4">
    <property type="entry name" value="CDF DIVALENT METAL CATION TRANSPORTER (EUROFUNG)"/>
    <property type="match status" value="1"/>
</dbReference>
<evidence type="ECO:0000313" key="10">
    <source>
        <dbReference type="Proteomes" id="UP001196530"/>
    </source>
</evidence>
<feature type="transmembrane region" description="Helical" evidence="7">
    <location>
        <begin position="313"/>
        <end position="332"/>
    </location>
</feature>
<evidence type="ECO:0000256" key="5">
    <source>
        <dbReference type="ARBA" id="ARBA00023136"/>
    </source>
</evidence>
<dbReference type="Gene3D" id="3.30.70.1350">
    <property type="entry name" value="Cation efflux protein, cytoplasmic domain"/>
    <property type="match status" value="1"/>
</dbReference>
<dbReference type="Gene3D" id="1.20.1510.10">
    <property type="entry name" value="Cation efflux protein transmembrane domain"/>
    <property type="match status" value="1"/>
</dbReference>
<feature type="region of interest" description="Disordered" evidence="6">
    <location>
        <begin position="1"/>
        <end position="61"/>
    </location>
</feature>
<dbReference type="InterPro" id="IPR050291">
    <property type="entry name" value="CDF_Transporter"/>
</dbReference>
<dbReference type="InterPro" id="IPR036837">
    <property type="entry name" value="Cation_efflux_CTD_sf"/>
</dbReference>